<dbReference type="Gene3D" id="3.20.20.70">
    <property type="entry name" value="Aldolase class I"/>
    <property type="match status" value="1"/>
</dbReference>
<feature type="domain" description="Radical SAM core" evidence="7">
    <location>
        <begin position="73"/>
        <end position="306"/>
    </location>
</feature>
<evidence type="ECO:0000259" key="7">
    <source>
        <dbReference type="PROSITE" id="PS51918"/>
    </source>
</evidence>
<keyword evidence="4" id="KW-0479">Metal-binding</keyword>
<comment type="cofactor">
    <cofactor evidence="1">
        <name>[4Fe-4S] cluster</name>
        <dbReference type="ChEBI" id="CHEBI:49883"/>
    </cofactor>
</comment>
<evidence type="ECO:0000256" key="1">
    <source>
        <dbReference type="ARBA" id="ARBA00001966"/>
    </source>
</evidence>
<dbReference type="Proteomes" id="UP001223079">
    <property type="component" value="Unassembled WGS sequence"/>
</dbReference>
<dbReference type="PROSITE" id="PS51918">
    <property type="entry name" value="RADICAL_SAM"/>
    <property type="match status" value="1"/>
</dbReference>
<reference evidence="8 9" key="1">
    <citation type="submission" date="2023-07" db="EMBL/GenBank/DDBJ databases">
        <title>Genomic Encyclopedia of Type Strains, Phase IV (KMG-IV): sequencing the most valuable type-strain genomes for metagenomic binning, comparative biology and taxonomic classification.</title>
        <authorList>
            <person name="Goeker M."/>
        </authorList>
    </citation>
    <scope>NUCLEOTIDE SEQUENCE [LARGE SCALE GENOMIC DNA]</scope>
    <source>
        <strain evidence="8 9">DSM 105143</strain>
    </source>
</reference>
<evidence type="ECO:0000256" key="4">
    <source>
        <dbReference type="ARBA" id="ARBA00022723"/>
    </source>
</evidence>
<evidence type="ECO:0000313" key="9">
    <source>
        <dbReference type="Proteomes" id="UP001223079"/>
    </source>
</evidence>
<keyword evidence="9" id="KW-1185">Reference proteome</keyword>
<evidence type="ECO:0000256" key="5">
    <source>
        <dbReference type="ARBA" id="ARBA00023004"/>
    </source>
</evidence>
<dbReference type="SFLD" id="SFLDG01067">
    <property type="entry name" value="SPASM/twitch_domain_containing"/>
    <property type="match status" value="1"/>
</dbReference>
<dbReference type="PANTHER" id="PTHR43787">
    <property type="entry name" value="FEMO COFACTOR BIOSYNTHESIS PROTEIN NIFB-RELATED"/>
    <property type="match status" value="1"/>
</dbReference>
<dbReference type="InterPro" id="IPR007197">
    <property type="entry name" value="rSAM"/>
</dbReference>
<keyword evidence="2" id="KW-0004">4Fe-4S</keyword>
<dbReference type="PANTHER" id="PTHR43787:SF3">
    <property type="entry name" value="ARYLSULFATASE REGULATORY PROTEIN"/>
    <property type="match status" value="1"/>
</dbReference>
<dbReference type="Pfam" id="PF04055">
    <property type="entry name" value="Radical_SAM"/>
    <property type="match status" value="1"/>
</dbReference>
<dbReference type="InterPro" id="IPR023885">
    <property type="entry name" value="4Fe4S-binding_SPASM_dom"/>
</dbReference>
<protein>
    <recommendedName>
        <fullName evidence="7">Radical SAM core domain-containing protein</fullName>
    </recommendedName>
</protein>
<evidence type="ECO:0000256" key="6">
    <source>
        <dbReference type="ARBA" id="ARBA00023014"/>
    </source>
</evidence>
<sequence>MEMSPYVLSKSLSDGNVYYNTKNNHSFFITNELLRKIDCDDTTRSQYNDYLESWHYHQEENELQDTLARIKNEDDKLLEFTILTHGDCNFRCKYCYEKFENISMSPEVEDAIVTFADKLLSEGKFEIFSVQWFGGEPLLGYKTIVQLSERFLELCSVYDIEYFSVITTNGYLLNKRMFQNLVGKCKVTGYQITVDGEKKFHDNQRLLKNGVGSYDRIFANLKMMGASSLHFHCTIRFNISKENVESMEHFLKLDGLVFREDSRFSLAYHNIGDWGQGERADDYCVDIPNGDFSYYCSQQAISLGYNIESPQIMMSNSINCYANRKYHYMFNVKGVIQSCTVALYHKENIFGSVLTGVVNEKKRNDWLKEIEIERCSQCPYVLLCKSGYCPLVRINQEKSWERLCRLYKERIQKDFSLFILSKSYNDILDIN</sequence>
<evidence type="ECO:0000256" key="2">
    <source>
        <dbReference type="ARBA" id="ARBA00022485"/>
    </source>
</evidence>
<keyword evidence="5" id="KW-0408">Iron</keyword>
<keyword evidence="6" id="KW-0411">Iron-sulfur</keyword>
<dbReference type="SUPFAM" id="SSF102114">
    <property type="entry name" value="Radical SAM enzymes"/>
    <property type="match status" value="1"/>
</dbReference>
<name>A0ABT9YV16_9STRE</name>
<dbReference type="InterPro" id="IPR058240">
    <property type="entry name" value="rSAM_sf"/>
</dbReference>
<evidence type="ECO:0000313" key="8">
    <source>
        <dbReference type="EMBL" id="MDQ0223173.1"/>
    </source>
</evidence>
<gene>
    <name evidence="8" type="ORF">J2S23_001748</name>
</gene>
<dbReference type="NCBIfam" id="TIGR04085">
    <property type="entry name" value="rSAM_more_4Fe4S"/>
    <property type="match status" value="1"/>
</dbReference>
<proteinExistence type="predicted"/>
<dbReference type="EMBL" id="JAUSTM010000019">
    <property type="protein sequence ID" value="MDQ0223173.1"/>
    <property type="molecule type" value="Genomic_DNA"/>
</dbReference>
<organism evidence="8 9">
    <name type="scientific">Streptococcus moroccensis</name>
    <dbReference type="NCBI Taxonomy" id="1451356"/>
    <lineage>
        <taxon>Bacteria</taxon>
        <taxon>Bacillati</taxon>
        <taxon>Bacillota</taxon>
        <taxon>Bacilli</taxon>
        <taxon>Lactobacillales</taxon>
        <taxon>Streptococcaceae</taxon>
        <taxon>Streptococcus</taxon>
    </lineage>
</organism>
<dbReference type="SFLD" id="SFLDS00029">
    <property type="entry name" value="Radical_SAM"/>
    <property type="match status" value="1"/>
</dbReference>
<dbReference type="RefSeq" id="WP_307122328.1">
    <property type="nucleotide sequence ID" value="NZ_JAUSTM010000019.1"/>
</dbReference>
<comment type="caution">
    <text evidence="8">The sequence shown here is derived from an EMBL/GenBank/DDBJ whole genome shotgun (WGS) entry which is preliminary data.</text>
</comment>
<dbReference type="InterPro" id="IPR013785">
    <property type="entry name" value="Aldolase_TIM"/>
</dbReference>
<dbReference type="CDD" id="cd01335">
    <property type="entry name" value="Radical_SAM"/>
    <property type="match status" value="1"/>
</dbReference>
<keyword evidence="3" id="KW-0949">S-adenosyl-L-methionine</keyword>
<accession>A0ABT9YV16</accession>
<evidence type="ECO:0000256" key="3">
    <source>
        <dbReference type="ARBA" id="ARBA00022691"/>
    </source>
</evidence>